<dbReference type="PRINTS" id="PR01397">
    <property type="entry name" value="DHBDHDRGNASE"/>
</dbReference>
<keyword evidence="3" id="KW-0285">Flavoprotein</keyword>
<dbReference type="GO" id="GO:0004497">
    <property type="term" value="F:monooxygenase activity"/>
    <property type="evidence" value="ECO:0007669"/>
    <property type="project" value="UniProtKB-KW"/>
</dbReference>
<reference evidence="9 10" key="1">
    <citation type="submission" date="2016-07" db="EMBL/GenBank/DDBJ databases">
        <title>Enhancement of antibiotic productionsby engineered nitrateutilization in actinobacteria.</title>
        <authorList>
            <person name="Meng S.C."/>
        </authorList>
    </citation>
    <scope>NUCLEOTIDE SEQUENCE [LARGE SCALE GENOMIC DNA]</scope>
    <source>
        <strain evidence="9 10">NRRL 2936</strain>
    </source>
</reference>
<evidence type="ECO:0000256" key="3">
    <source>
        <dbReference type="ARBA" id="ARBA00022630"/>
    </source>
</evidence>
<organism evidence="9 10">
    <name type="scientific">Streptomyces lincolnensis</name>
    <dbReference type="NCBI Taxonomy" id="1915"/>
    <lineage>
        <taxon>Bacteria</taxon>
        <taxon>Bacillati</taxon>
        <taxon>Actinomycetota</taxon>
        <taxon>Actinomycetes</taxon>
        <taxon>Kitasatosporales</taxon>
        <taxon>Streptomycetaceae</taxon>
        <taxon>Streptomyces</taxon>
    </lineage>
</organism>
<evidence type="ECO:0000256" key="1">
    <source>
        <dbReference type="ARBA" id="ARBA00001974"/>
    </source>
</evidence>
<feature type="domain" description="Ketoreductase" evidence="8">
    <location>
        <begin position="412"/>
        <end position="582"/>
    </location>
</feature>
<evidence type="ECO:0000313" key="9">
    <source>
        <dbReference type="EMBL" id="ANS67691.1"/>
    </source>
</evidence>
<evidence type="ECO:0000256" key="4">
    <source>
        <dbReference type="ARBA" id="ARBA00022827"/>
    </source>
</evidence>
<dbReference type="RefSeq" id="WP_067438909.1">
    <property type="nucleotide sequence ID" value="NZ_CP016438.1"/>
</dbReference>
<dbReference type="AlphaFoldDB" id="A0A1B1MGJ7"/>
<keyword evidence="6 9" id="KW-0503">Monooxygenase</keyword>
<evidence type="ECO:0000256" key="6">
    <source>
        <dbReference type="ARBA" id="ARBA00023033"/>
    </source>
</evidence>
<gene>
    <name evidence="9" type="ORF">SLINC_5467</name>
</gene>
<dbReference type="NCBIfam" id="TIGR04316">
    <property type="entry name" value="dhbA_paeA"/>
    <property type="match status" value="1"/>
</dbReference>
<dbReference type="GO" id="GO:0071949">
    <property type="term" value="F:FAD binding"/>
    <property type="evidence" value="ECO:0007669"/>
    <property type="project" value="InterPro"/>
</dbReference>
<dbReference type="FunFam" id="3.40.50.720:FF:000084">
    <property type="entry name" value="Short-chain dehydrogenase reductase"/>
    <property type="match status" value="1"/>
</dbReference>
<dbReference type="InterPro" id="IPR002938">
    <property type="entry name" value="FAD-bd"/>
</dbReference>
<dbReference type="PRINTS" id="PR00080">
    <property type="entry name" value="SDRFAMILY"/>
</dbReference>
<evidence type="ECO:0000313" key="10">
    <source>
        <dbReference type="Proteomes" id="UP000092598"/>
    </source>
</evidence>
<dbReference type="SUPFAM" id="SSF51905">
    <property type="entry name" value="FAD/NAD(P)-binding domain"/>
    <property type="match status" value="1"/>
</dbReference>
<comment type="similarity">
    <text evidence="2">Belongs to the short-chain dehydrogenases/reductases (SDR) family.</text>
</comment>
<dbReference type="Pfam" id="PF01494">
    <property type="entry name" value="FAD_binding_3"/>
    <property type="match status" value="1"/>
</dbReference>
<dbReference type="EC" id="1.3.1.28" evidence="7"/>
<dbReference type="InterPro" id="IPR050493">
    <property type="entry name" value="FAD-dep_Monooxygenase_BioMet"/>
</dbReference>
<dbReference type="SUPFAM" id="SSF51735">
    <property type="entry name" value="NAD(P)-binding Rossmann-fold domains"/>
    <property type="match status" value="1"/>
</dbReference>
<dbReference type="InterPro" id="IPR036291">
    <property type="entry name" value="NAD(P)-bd_dom_sf"/>
</dbReference>
<keyword evidence="4" id="KW-0274">FAD</keyword>
<dbReference type="Pfam" id="PF13561">
    <property type="entry name" value="adh_short_C2"/>
    <property type="match status" value="1"/>
</dbReference>
<dbReference type="SUPFAM" id="SSF54373">
    <property type="entry name" value="FAD-linked reductases, C-terminal domain"/>
    <property type="match status" value="1"/>
</dbReference>
<dbReference type="EMBL" id="CP016438">
    <property type="protein sequence ID" value="ANS67691.1"/>
    <property type="molecule type" value="Genomic_DNA"/>
</dbReference>
<dbReference type="GO" id="GO:0019290">
    <property type="term" value="P:siderophore biosynthetic process"/>
    <property type="evidence" value="ECO:0007669"/>
    <property type="project" value="InterPro"/>
</dbReference>
<keyword evidence="10" id="KW-1185">Reference proteome</keyword>
<name>A0A1B1MGJ7_STRLN</name>
<evidence type="ECO:0000259" key="8">
    <source>
        <dbReference type="SMART" id="SM00822"/>
    </source>
</evidence>
<evidence type="ECO:0000256" key="5">
    <source>
        <dbReference type="ARBA" id="ARBA00023002"/>
    </source>
</evidence>
<dbReference type="STRING" id="1915.SLINC_5467"/>
<dbReference type="PATRIC" id="fig|1915.4.peg.6064"/>
<dbReference type="InterPro" id="IPR002347">
    <property type="entry name" value="SDR_fam"/>
</dbReference>
<dbReference type="InterPro" id="IPR003560">
    <property type="entry name" value="DHB_DH"/>
</dbReference>
<dbReference type="GO" id="GO:0008667">
    <property type="term" value="F:2,3-dihydro-2,3-dihydroxybenzoate dehydrogenase activity"/>
    <property type="evidence" value="ECO:0007669"/>
    <property type="project" value="UniProtKB-UniRule"/>
</dbReference>
<accession>A0A1B1MGJ7</accession>
<dbReference type="PROSITE" id="PS00061">
    <property type="entry name" value="ADH_SHORT"/>
    <property type="match status" value="1"/>
</dbReference>
<evidence type="ECO:0000256" key="7">
    <source>
        <dbReference type="NCBIfam" id="TIGR04316"/>
    </source>
</evidence>
<sequence length="662" mass="70803">MKDHEPRIAVIGAGISGLVLAAALHQQGIRTAVFEQAGQLFPTGAGIQLSPNAVRLLHRLGLEARLRQHAVRPRAIRMTNWDDGHPLATTPLAGPCEERYGAPYLTVHRADLHAALLEQLPMGTLRLGARCLALDEREDGVRLEFADGLSYDADLVVGADGIRSVVRSQLFPDRPRFSGQGMYRGLVPADRVPRFAADPRVQLWLGPGQHCVAYPVSGGRTISFAAGVPAPDWRTESWTQPGRKEDLLAAYTGWDDELLGLLSAADEVTCWALHDRDPLDHLVQGRFVLIGDAAHPMLPFLAQGANQAVEDAAVLADCLIRTSELPAALGRYEMQRLPRANEVQRRARANNDRLHLADGEARQQRDRELAARQGLESHDWLFAYEAVPERQPDAPGGGGTDPAAAASGISGRVALITGAARGIGFAVARALAQHGARVVLTDLDRDGLDEAVKALADEGQQAAGYRLDVQDSGAVAATVEAVEQEVGPVDILVNVAGVLHTGPVAEFDDAHWQQTFAVNAFGVFCVSREATRRMAERERGVVVTVASNAGTVPRIHMAAYGASKAASVHFTKVLGLELAGRGIRCNVVSPGSTRTPMLEQVQHNGSEGTIRGDLAGYRTGIPLRRIAEPEDVASAVVFLASDEARHITMHELSVDGGAALGA</sequence>
<dbReference type="KEGG" id="sls:SLINC_5467"/>
<dbReference type="NCBIfam" id="NF005559">
    <property type="entry name" value="PRK07231.1"/>
    <property type="match status" value="1"/>
</dbReference>
<dbReference type="InterPro" id="IPR020904">
    <property type="entry name" value="Sc_DH/Rdtase_CS"/>
</dbReference>
<comment type="cofactor">
    <cofactor evidence="1">
        <name>FAD</name>
        <dbReference type="ChEBI" id="CHEBI:57692"/>
    </cofactor>
</comment>
<dbReference type="Proteomes" id="UP000092598">
    <property type="component" value="Chromosome"/>
</dbReference>
<dbReference type="PANTHER" id="PTHR13789">
    <property type="entry name" value="MONOOXYGENASE"/>
    <property type="match status" value="1"/>
</dbReference>
<dbReference type="PANTHER" id="PTHR13789:SF318">
    <property type="entry name" value="GERANYLGERANYL DIPHOSPHATE REDUCTASE"/>
    <property type="match status" value="1"/>
</dbReference>
<evidence type="ECO:0000256" key="2">
    <source>
        <dbReference type="ARBA" id="ARBA00006484"/>
    </source>
</evidence>
<dbReference type="InterPro" id="IPR036188">
    <property type="entry name" value="FAD/NAD-bd_sf"/>
</dbReference>
<protein>
    <recommendedName>
        <fullName evidence="7">2,3-dihydro-2,3-dihydroxybenzoate dehydrogenase</fullName>
        <ecNumber evidence="7">1.3.1.28</ecNumber>
    </recommendedName>
</protein>
<dbReference type="Gene3D" id="3.40.50.720">
    <property type="entry name" value="NAD(P)-binding Rossmann-like Domain"/>
    <property type="match status" value="1"/>
</dbReference>
<proteinExistence type="inferred from homology"/>
<dbReference type="SMART" id="SM00822">
    <property type="entry name" value="PKS_KR"/>
    <property type="match status" value="1"/>
</dbReference>
<dbReference type="InterPro" id="IPR057326">
    <property type="entry name" value="KR_dom"/>
</dbReference>
<dbReference type="Gene3D" id="3.50.50.60">
    <property type="entry name" value="FAD/NAD(P)-binding domain"/>
    <property type="match status" value="1"/>
</dbReference>
<keyword evidence="5" id="KW-0560">Oxidoreductase</keyword>